<dbReference type="InterPro" id="IPR045851">
    <property type="entry name" value="AMP-bd_C_sf"/>
</dbReference>
<comment type="caution">
    <text evidence="6">The sequence shown here is derived from an EMBL/GenBank/DDBJ whole genome shotgun (WGS) entry which is preliminary data.</text>
</comment>
<dbReference type="GO" id="GO:0031177">
    <property type="term" value="F:phosphopantetheine binding"/>
    <property type="evidence" value="ECO:0007669"/>
    <property type="project" value="InterPro"/>
</dbReference>
<evidence type="ECO:0000256" key="3">
    <source>
        <dbReference type="ARBA" id="ARBA00022598"/>
    </source>
</evidence>
<dbReference type="PROSITE" id="PS50075">
    <property type="entry name" value="CARRIER"/>
    <property type="match status" value="2"/>
</dbReference>
<feature type="domain" description="Carrier" evidence="5">
    <location>
        <begin position="565"/>
        <end position="641"/>
    </location>
</feature>
<dbReference type="GO" id="GO:0016874">
    <property type="term" value="F:ligase activity"/>
    <property type="evidence" value="ECO:0007669"/>
    <property type="project" value="UniProtKB-KW"/>
</dbReference>
<keyword evidence="1" id="KW-0596">Phosphopantetheine</keyword>
<evidence type="ECO:0000313" key="7">
    <source>
        <dbReference type="Proteomes" id="UP001218218"/>
    </source>
</evidence>
<keyword evidence="4" id="KW-0511">Multifunctional enzyme</keyword>
<reference evidence="6" key="1">
    <citation type="submission" date="2023-03" db="EMBL/GenBank/DDBJ databases">
        <title>Massive genome expansion in bonnet fungi (Mycena s.s.) driven by repeated elements and novel gene families across ecological guilds.</title>
        <authorList>
            <consortium name="Lawrence Berkeley National Laboratory"/>
            <person name="Harder C.B."/>
            <person name="Miyauchi S."/>
            <person name="Viragh M."/>
            <person name="Kuo A."/>
            <person name="Thoen E."/>
            <person name="Andreopoulos B."/>
            <person name="Lu D."/>
            <person name="Skrede I."/>
            <person name="Drula E."/>
            <person name="Henrissat B."/>
            <person name="Morin E."/>
            <person name="Kohler A."/>
            <person name="Barry K."/>
            <person name="LaButti K."/>
            <person name="Morin E."/>
            <person name="Salamov A."/>
            <person name="Lipzen A."/>
            <person name="Mereny Z."/>
            <person name="Hegedus B."/>
            <person name="Baldrian P."/>
            <person name="Stursova M."/>
            <person name="Weitz H."/>
            <person name="Taylor A."/>
            <person name="Grigoriev I.V."/>
            <person name="Nagy L.G."/>
            <person name="Martin F."/>
            <person name="Kauserud H."/>
        </authorList>
    </citation>
    <scope>NUCLEOTIDE SEQUENCE</scope>
    <source>
        <strain evidence="6">CBHHK002</strain>
    </source>
</reference>
<protein>
    <submittedName>
        <fullName evidence="6">Acetyl-CoA synthetase-like protein</fullName>
    </submittedName>
</protein>
<keyword evidence="2" id="KW-0597">Phosphoprotein</keyword>
<dbReference type="SUPFAM" id="SSF47336">
    <property type="entry name" value="ACP-like"/>
    <property type="match status" value="2"/>
</dbReference>
<dbReference type="EMBL" id="JARIHO010000001">
    <property type="protein sequence ID" value="KAJ7367791.1"/>
    <property type="molecule type" value="Genomic_DNA"/>
</dbReference>
<dbReference type="GO" id="GO:0043041">
    <property type="term" value="P:amino acid activation for nonribosomal peptide biosynthetic process"/>
    <property type="evidence" value="ECO:0007669"/>
    <property type="project" value="TreeGrafter"/>
</dbReference>
<accession>A0AAD7ATF6</accession>
<dbReference type="GO" id="GO:0005737">
    <property type="term" value="C:cytoplasm"/>
    <property type="evidence" value="ECO:0007669"/>
    <property type="project" value="TreeGrafter"/>
</dbReference>
<dbReference type="InterPro" id="IPR001031">
    <property type="entry name" value="Thioesterase"/>
</dbReference>
<dbReference type="CDD" id="cd05918">
    <property type="entry name" value="A_NRPS_SidN3_like"/>
    <property type="match status" value="1"/>
</dbReference>
<sequence length="1882" mass="206290">MLSELLVIPHPERDALLKWAVVPPSTQCEDHTFSPLIHRYFENVVEAHPEFVAVCCPDTRVTYGELDSWANALATHLVRDFIVCPGDLLLVFFDKLRGVEMLVGILAVLKASAAYVPLDIRHPPSRLRSIHRTTGAKLCLTTASLRDDIHSHVDTTIILVDEFLRSSARSGPSLPLSSTADGENLCYVMFTSGSTGEPKGVMVTHSSVVSSVINGPESNQQLRKQGQSLRTLMFSNYAFDYSVWDIFVTLSSGGTLCIPPQSEMLNDLTGTLRSMAITFLETTPTVLSLVDPAQVPSLSTVYSSGEPLTIAVCQKFVPLYPRIKLYNGGAPTETTVMSVFTAINPSSPPGIFGRPFGANRVYILDDNKQLSPLGVPGRLWIGGPQVSRGYLGRDDLTAKVYAPDPFHGGRMYNTGDLCMWAPDAKGSKGFALFYLGRVDTQVKIHGQRIETGEIEMVLIGMQGVKASAVVKRERIGVEELIAFIELEKPHIQDAIQDTVLRNANVALPRQLPSYMLPKAVIPLFTLPVTLNGKLDRIRLEKLALDATESTPSYTDGKSNGVQLEKTITAGEKTIRDAWATALNRPASSISLEADFYRSGGDSISCIRVAAACRSAGYSLSIMDFAEAPTVSAQARLVELRSGIQLPNPNPAYRPFELLVGLKYRQAIEREMVSYGYKIVDIEDAYPSPPSAAGLISLAAGNPLSYFAQYTYCAQTRFDPKIMEAAWRLLLQRHEILRSVFLVAPPPHHDIVQVVLNDETSPLSWTHSVQPDNTQRDAAVEEYLRRAPGFSLGKCPTRVGLFQSPTSSTLVFELHHGQYDGWSFPFLLRDIQTAYKICSGNPTGWADHPTPYSHFSRWSLHQDPEKALAFWRSQLAGVPLPSFPTVPVFNVRKKAVTDQSSIGVFSMGQQLTDFCAARRVTISSCVRTALAVTLSLHDTTSDVLFGVVTSGRTGEIPGVETIFGSCISTVPCRVRLPPNHSLESILQVVHADSIDSLPHQFVGLNQILKAASFDGDIFRVLLTIENIDGLHQPEHEFLGNNVRGHLLEMNYPLAISVFPSPDGKDIRFQFQYDYEYLGAADVDWIQEHLFSALLVLMKNPQLSVADSNFLSPREDQFVREIGVGSTPDSSMGSRYFHRMVDATAERVPLHTALEHSSGETVTYGALVHLANQIAHGLQARGVRPEICVPILFDKNANQIQAVVAILAVFKSGGAFVPLDSTWPVDRLASCIEQTKATFFICDSVTPEVAYLLPVPFVNIDQLALQKPTTPPATPDLKMNSLCYVMFTSGSSTGKPKGVLIEHSNASAYVANASTVFPLINARRFLHFSPWTFDQGLADLLLALPIGGTVVLANMDEMLLDLTATLNSCKADYAVVTPAVAQLIRAGTHLPHLKTLVCGGEKLSGQLIHRWAGKLELIDAYGPTEFTIHGVSVSFKHSEYIPGVIGRPLGSTRAYIVDQSMRPVPVGVTGELMLSGNHVARGYLDLPEETAAAFIPDPFHPGQRMYKSGDLARFRSDGRIEYLGRKEGGYVKLRGLRIDVGEIEATLMSVPETLAVVEVLQVHRKPHLVAFVAHSLSPAGKAQLALSPDLVTPQPWIKILSKTCKRILPPYSVPTQWIVLEAIPQAASNKFDRKLLRSFFEGLAAQPGRIDEITRVLLCAKPARLPETILERKLHTIWGELLGKELLSVHDDFFNVGGDSLGAIRVFARLRNKGCHLTIQEFYGASTIATLAEFIESSGRHIADDLEEAPALGLAFPVQKYTGEGHKPPLWLSHCAEGTTFSDMNLPPLERDVYAISNPSKNRMSLEANFPTIESFTDHYMPLLPPDEPIYLGGYSSGGLLAIGLAARRLSLGQPVKGVVLLDTFNTQGLFQLRLVPFTNNIGV</sequence>
<name>A0AAD7ATF6_9AGAR</name>
<dbReference type="InterPro" id="IPR010071">
    <property type="entry name" value="AA_adenyl_dom"/>
</dbReference>
<evidence type="ECO:0000256" key="1">
    <source>
        <dbReference type="ARBA" id="ARBA00022450"/>
    </source>
</evidence>
<dbReference type="Pfam" id="PF00975">
    <property type="entry name" value="Thioesterase"/>
    <property type="match status" value="1"/>
</dbReference>
<keyword evidence="7" id="KW-1185">Reference proteome</keyword>
<dbReference type="SMART" id="SM00823">
    <property type="entry name" value="PKS_PP"/>
    <property type="match status" value="2"/>
</dbReference>
<dbReference type="InterPro" id="IPR023213">
    <property type="entry name" value="CAT-like_dom_sf"/>
</dbReference>
<dbReference type="InterPro" id="IPR001242">
    <property type="entry name" value="Condensation_dom"/>
</dbReference>
<dbReference type="Pfam" id="PF00501">
    <property type="entry name" value="AMP-binding"/>
    <property type="match status" value="2"/>
</dbReference>
<feature type="domain" description="Carrier" evidence="5">
    <location>
        <begin position="1663"/>
        <end position="1737"/>
    </location>
</feature>
<dbReference type="Pfam" id="PF00550">
    <property type="entry name" value="PP-binding"/>
    <property type="match status" value="2"/>
</dbReference>
<dbReference type="InterPro" id="IPR020845">
    <property type="entry name" value="AMP-binding_CS"/>
</dbReference>
<evidence type="ECO:0000256" key="4">
    <source>
        <dbReference type="ARBA" id="ARBA00023268"/>
    </source>
</evidence>
<dbReference type="SUPFAM" id="SSF52777">
    <property type="entry name" value="CoA-dependent acyltransferases"/>
    <property type="match status" value="2"/>
</dbReference>
<dbReference type="Gene3D" id="3.30.559.10">
    <property type="entry name" value="Chloramphenicol acetyltransferase-like domain"/>
    <property type="match status" value="1"/>
</dbReference>
<dbReference type="NCBIfam" id="TIGR01733">
    <property type="entry name" value="AA-adenyl-dom"/>
    <property type="match status" value="2"/>
</dbReference>
<dbReference type="InterPro" id="IPR000873">
    <property type="entry name" value="AMP-dep_synth/lig_dom"/>
</dbReference>
<dbReference type="InterPro" id="IPR036736">
    <property type="entry name" value="ACP-like_sf"/>
</dbReference>
<dbReference type="SUPFAM" id="SSF53474">
    <property type="entry name" value="alpha/beta-Hydrolases"/>
    <property type="match status" value="1"/>
</dbReference>
<dbReference type="Gene3D" id="3.40.50.12780">
    <property type="entry name" value="N-terminal domain of ligase-like"/>
    <property type="match status" value="2"/>
</dbReference>
<dbReference type="PANTHER" id="PTHR45527">
    <property type="entry name" value="NONRIBOSOMAL PEPTIDE SYNTHETASE"/>
    <property type="match status" value="1"/>
</dbReference>
<dbReference type="InterPro" id="IPR009081">
    <property type="entry name" value="PP-bd_ACP"/>
</dbReference>
<dbReference type="SUPFAM" id="SSF56801">
    <property type="entry name" value="Acetyl-CoA synthetase-like"/>
    <property type="match status" value="2"/>
</dbReference>
<dbReference type="FunFam" id="3.30.300.30:FF:000015">
    <property type="entry name" value="Nonribosomal peptide synthase SidD"/>
    <property type="match status" value="2"/>
</dbReference>
<dbReference type="PANTHER" id="PTHR45527:SF1">
    <property type="entry name" value="FATTY ACID SYNTHASE"/>
    <property type="match status" value="1"/>
</dbReference>
<dbReference type="Proteomes" id="UP001218218">
    <property type="component" value="Unassembled WGS sequence"/>
</dbReference>
<dbReference type="Gene3D" id="3.40.50.1820">
    <property type="entry name" value="alpha/beta hydrolase"/>
    <property type="match status" value="1"/>
</dbReference>
<gene>
    <name evidence="6" type="ORF">DFH08DRAFT_676488</name>
</gene>
<keyword evidence="3" id="KW-0436">Ligase</keyword>
<dbReference type="InterPro" id="IPR020806">
    <property type="entry name" value="PKS_PP-bd"/>
</dbReference>
<organism evidence="6 7">
    <name type="scientific">Mycena albidolilacea</name>
    <dbReference type="NCBI Taxonomy" id="1033008"/>
    <lineage>
        <taxon>Eukaryota</taxon>
        <taxon>Fungi</taxon>
        <taxon>Dikarya</taxon>
        <taxon>Basidiomycota</taxon>
        <taxon>Agaricomycotina</taxon>
        <taxon>Agaricomycetes</taxon>
        <taxon>Agaricomycetidae</taxon>
        <taxon>Agaricales</taxon>
        <taxon>Marasmiineae</taxon>
        <taxon>Mycenaceae</taxon>
        <taxon>Mycena</taxon>
    </lineage>
</organism>
<dbReference type="PROSITE" id="PS00455">
    <property type="entry name" value="AMP_BINDING"/>
    <property type="match status" value="1"/>
</dbReference>
<dbReference type="Gene3D" id="1.10.1200.10">
    <property type="entry name" value="ACP-like"/>
    <property type="match status" value="2"/>
</dbReference>
<evidence type="ECO:0000259" key="5">
    <source>
        <dbReference type="PROSITE" id="PS50075"/>
    </source>
</evidence>
<evidence type="ECO:0000313" key="6">
    <source>
        <dbReference type="EMBL" id="KAJ7367791.1"/>
    </source>
</evidence>
<dbReference type="GO" id="GO:0044550">
    <property type="term" value="P:secondary metabolite biosynthetic process"/>
    <property type="evidence" value="ECO:0007669"/>
    <property type="project" value="TreeGrafter"/>
</dbReference>
<dbReference type="Gene3D" id="3.30.300.30">
    <property type="match status" value="2"/>
</dbReference>
<evidence type="ECO:0000256" key="2">
    <source>
        <dbReference type="ARBA" id="ARBA00022553"/>
    </source>
</evidence>
<proteinExistence type="predicted"/>
<dbReference type="Gene3D" id="3.30.559.30">
    <property type="entry name" value="Nonribosomal peptide synthetase, condensation domain"/>
    <property type="match status" value="1"/>
</dbReference>
<dbReference type="InterPro" id="IPR042099">
    <property type="entry name" value="ANL_N_sf"/>
</dbReference>
<dbReference type="CDD" id="cd05930">
    <property type="entry name" value="A_NRPS"/>
    <property type="match status" value="1"/>
</dbReference>
<dbReference type="InterPro" id="IPR029058">
    <property type="entry name" value="AB_hydrolase_fold"/>
</dbReference>
<dbReference type="Pfam" id="PF00668">
    <property type="entry name" value="Condensation"/>
    <property type="match status" value="1"/>
</dbReference>